<organism evidence="1">
    <name type="scientific">uncultured Caudovirales phage</name>
    <dbReference type="NCBI Taxonomy" id="2100421"/>
    <lineage>
        <taxon>Viruses</taxon>
        <taxon>Duplodnaviria</taxon>
        <taxon>Heunggongvirae</taxon>
        <taxon>Uroviricota</taxon>
        <taxon>Caudoviricetes</taxon>
        <taxon>Peduoviridae</taxon>
        <taxon>Maltschvirus</taxon>
        <taxon>Maltschvirus maltsch</taxon>
    </lineage>
</organism>
<protein>
    <submittedName>
        <fullName evidence="1">Uncharacterized protein</fullName>
    </submittedName>
</protein>
<gene>
    <name evidence="1" type="ORF">UFOVP135_33</name>
</gene>
<evidence type="ECO:0000313" key="1">
    <source>
        <dbReference type="EMBL" id="CAB4131949.1"/>
    </source>
</evidence>
<proteinExistence type="predicted"/>
<accession>A0A6J5LJZ5</accession>
<reference evidence="1" key="1">
    <citation type="submission" date="2020-04" db="EMBL/GenBank/DDBJ databases">
        <authorList>
            <person name="Chiriac C."/>
            <person name="Salcher M."/>
            <person name="Ghai R."/>
            <person name="Kavagutti S V."/>
        </authorList>
    </citation>
    <scope>NUCLEOTIDE SEQUENCE</scope>
</reference>
<name>A0A6J5LJZ5_9CAUD</name>
<dbReference type="EMBL" id="LR796254">
    <property type="protein sequence ID" value="CAB4131949.1"/>
    <property type="molecule type" value="Genomic_DNA"/>
</dbReference>
<sequence length="237" mass="24273">MSAPTRFLSGVATVPASQPLGNYPLPDPFHTSGNSGLDLFTYANDYTDLGNAGSRTITGTSSAFALADGVGGIGVLTPGGTTTASAMYRTAAAFKFVSGQDFWYTTRIAYSGVGTGITGYFGVIKTGGATTDSLLFKLATTGVLSLVSTVSSTATTLVSSVATMTAGTYVEVAFYYDGTDLLVYANHNVVARVAGVTIGSTGTTLTNAALTEIIQITPAATETISVDFVFVAQEVVR</sequence>